<comment type="catalytic activity">
    <reaction evidence="2">
        <text>oxidized coenzyme F420-(gamma-L-Glu)(n) + a quinol + H(+) = reduced coenzyme F420-(gamma-L-Glu)(n) + a quinone</text>
        <dbReference type="Rhea" id="RHEA:39663"/>
        <dbReference type="Rhea" id="RHEA-COMP:12939"/>
        <dbReference type="Rhea" id="RHEA-COMP:14378"/>
        <dbReference type="ChEBI" id="CHEBI:15378"/>
        <dbReference type="ChEBI" id="CHEBI:24646"/>
        <dbReference type="ChEBI" id="CHEBI:132124"/>
        <dbReference type="ChEBI" id="CHEBI:133980"/>
        <dbReference type="ChEBI" id="CHEBI:139511"/>
    </reaction>
</comment>
<keyword evidence="4" id="KW-1185">Reference proteome</keyword>
<gene>
    <name evidence="3" type="ORF">GCM10017600_68180</name>
</gene>
<dbReference type="InterPro" id="IPR012349">
    <property type="entry name" value="Split_barrel_FMN-bd"/>
</dbReference>
<reference evidence="3" key="1">
    <citation type="journal article" date="2014" name="Int. J. Syst. Evol. Microbiol.">
        <title>Complete genome sequence of Corynebacterium casei LMG S-19264T (=DSM 44701T), isolated from a smear-ripened cheese.</title>
        <authorList>
            <consortium name="US DOE Joint Genome Institute (JGI-PGF)"/>
            <person name="Walter F."/>
            <person name="Albersmeier A."/>
            <person name="Kalinowski J."/>
            <person name="Ruckert C."/>
        </authorList>
    </citation>
    <scope>NUCLEOTIDE SEQUENCE</scope>
    <source>
        <strain evidence="3">VKM Ac-2007</strain>
    </source>
</reference>
<dbReference type="GO" id="GO:0070967">
    <property type="term" value="F:coenzyme F420 binding"/>
    <property type="evidence" value="ECO:0007669"/>
    <property type="project" value="TreeGrafter"/>
</dbReference>
<evidence type="ECO:0000256" key="2">
    <source>
        <dbReference type="ARBA" id="ARBA00049106"/>
    </source>
</evidence>
<comment type="caution">
    <text evidence="3">The sequence shown here is derived from an EMBL/GenBank/DDBJ whole genome shotgun (WGS) entry which is preliminary data.</text>
</comment>
<dbReference type="PANTHER" id="PTHR39428:SF1">
    <property type="entry name" value="F420H(2)-DEPENDENT QUINONE REDUCTASE RV1261C"/>
    <property type="match status" value="1"/>
</dbReference>
<dbReference type="Proteomes" id="UP001143474">
    <property type="component" value="Unassembled WGS sequence"/>
</dbReference>
<dbReference type="PANTHER" id="PTHR39428">
    <property type="entry name" value="F420H(2)-DEPENDENT QUINONE REDUCTASE RV1261C"/>
    <property type="match status" value="1"/>
</dbReference>
<comment type="similarity">
    <text evidence="1">Belongs to the F420H(2)-dependent quinone reductase family.</text>
</comment>
<dbReference type="RefSeq" id="WP_271221693.1">
    <property type="nucleotide sequence ID" value="NZ_BAAAVD010000029.1"/>
</dbReference>
<evidence type="ECO:0000256" key="1">
    <source>
        <dbReference type="ARBA" id="ARBA00008710"/>
    </source>
</evidence>
<proteinExistence type="inferred from homology"/>
<dbReference type="Pfam" id="PF04075">
    <property type="entry name" value="F420H2_quin_red"/>
    <property type="match status" value="1"/>
</dbReference>
<dbReference type="Gene3D" id="2.30.110.10">
    <property type="entry name" value="Electron Transport, Fmn-binding Protein, Chain A"/>
    <property type="match status" value="1"/>
</dbReference>
<evidence type="ECO:0000313" key="3">
    <source>
        <dbReference type="EMBL" id="GLK13407.1"/>
    </source>
</evidence>
<dbReference type="EMBL" id="BSEV01000022">
    <property type="protein sequence ID" value="GLK13407.1"/>
    <property type="molecule type" value="Genomic_DNA"/>
</dbReference>
<name>A0A9W6MGR2_9ACTN</name>
<organism evidence="3 4">
    <name type="scientific">Streptosporangium carneum</name>
    <dbReference type="NCBI Taxonomy" id="47481"/>
    <lineage>
        <taxon>Bacteria</taxon>
        <taxon>Bacillati</taxon>
        <taxon>Actinomycetota</taxon>
        <taxon>Actinomycetes</taxon>
        <taxon>Streptosporangiales</taxon>
        <taxon>Streptosporangiaceae</taxon>
        <taxon>Streptosporangium</taxon>
    </lineage>
</organism>
<dbReference type="NCBIfam" id="TIGR00026">
    <property type="entry name" value="hi_GC_TIGR00026"/>
    <property type="match status" value="1"/>
</dbReference>
<sequence length="135" mass="15351">MLFGKEHVERYRATDGAEGHEWQGTTALILTTTGRRTGERRDAPLIYQRHGDDYLVVASNGGADAPPTWYLNLRADPEVEVQVLGDRFRARARTATPEEKPELWPIMTAAWPAYDEYQTKTDREIPVVVLERLPS</sequence>
<reference evidence="3" key="2">
    <citation type="submission" date="2023-01" db="EMBL/GenBank/DDBJ databases">
        <authorList>
            <person name="Sun Q."/>
            <person name="Evtushenko L."/>
        </authorList>
    </citation>
    <scope>NUCLEOTIDE SEQUENCE</scope>
    <source>
        <strain evidence="3">VKM Ac-2007</strain>
    </source>
</reference>
<evidence type="ECO:0000313" key="4">
    <source>
        <dbReference type="Proteomes" id="UP001143474"/>
    </source>
</evidence>
<dbReference type="GO" id="GO:0016491">
    <property type="term" value="F:oxidoreductase activity"/>
    <property type="evidence" value="ECO:0007669"/>
    <property type="project" value="InterPro"/>
</dbReference>
<dbReference type="SUPFAM" id="SSF50475">
    <property type="entry name" value="FMN-binding split barrel"/>
    <property type="match status" value="1"/>
</dbReference>
<dbReference type="AlphaFoldDB" id="A0A9W6MGR2"/>
<dbReference type="GO" id="GO:0005886">
    <property type="term" value="C:plasma membrane"/>
    <property type="evidence" value="ECO:0007669"/>
    <property type="project" value="TreeGrafter"/>
</dbReference>
<protein>
    <submittedName>
        <fullName evidence="3">Nitroreductase</fullName>
    </submittedName>
</protein>
<accession>A0A9W6MGR2</accession>
<dbReference type="InterPro" id="IPR004378">
    <property type="entry name" value="F420H2_quin_Rdtase"/>
</dbReference>